<dbReference type="AlphaFoldDB" id="A0A2C5YM77"/>
<comment type="caution">
    <text evidence="2">The sequence shown here is derived from an EMBL/GenBank/DDBJ whole genome shotgun (WGS) entry which is preliminary data.</text>
</comment>
<reference evidence="2 3" key="1">
    <citation type="submission" date="2017-06" db="EMBL/GenBank/DDBJ databases">
        <title>Ant-infecting Ophiocordyceps genomes reveal a high diversity of potential behavioral manipulation genes and a possible major role for enterotoxins.</title>
        <authorList>
            <person name="De Bekker C."/>
            <person name="Evans H.C."/>
            <person name="Brachmann A."/>
            <person name="Hughes D.P."/>
        </authorList>
    </citation>
    <scope>NUCLEOTIDE SEQUENCE [LARGE SCALE GENOMIC DNA]</scope>
    <source>
        <strain evidence="2 3">1348a</strain>
    </source>
</reference>
<evidence type="ECO:0000259" key="1">
    <source>
        <dbReference type="Pfam" id="PF19273"/>
    </source>
</evidence>
<protein>
    <recommendedName>
        <fullName evidence="1">Exportin-5 C-terminal domain-containing protein</fullName>
    </recommendedName>
</protein>
<evidence type="ECO:0000313" key="3">
    <source>
        <dbReference type="Proteomes" id="UP000224854"/>
    </source>
</evidence>
<dbReference type="Proteomes" id="UP000224854">
    <property type="component" value="Unassembled WGS sequence"/>
</dbReference>
<feature type="domain" description="Exportin-5 C-terminal" evidence="1">
    <location>
        <begin position="3"/>
        <end position="109"/>
    </location>
</feature>
<dbReference type="EMBL" id="NJEU01001211">
    <property type="protein sequence ID" value="PHH68124.1"/>
    <property type="molecule type" value="Genomic_DNA"/>
</dbReference>
<organism evidence="2 3">
    <name type="scientific">Ophiocordyceps australis</name>
    <dbReference type="NCBI Taxonomy" id="1399860"/>
    <lineage>
        <taxon>Eukaryota</taxon>
        <taxon>Fungi</taxon>
        <taxon>Dikarya</taxon>
        <taxon>Ascomycota</taxon>
        <taxon>Pezizomycotina</taxon>
        <taxon>Sordariomycetes</taxon>
        <taxon>Hypocreomycetidae</taxon>
        <taxon>Hypocreales</taxon>
        <taxon>Ophiocordycipitaceae</taxon>
        <taxon>Ophiocordyceps</taxon>
    </lineage>
</organism>
<proteinExistence type="predicted"/>
<evidence type="ECO:0000313" key="2">
    <source>
        <dbReference type="EMBL" id="PHH68124.1"/>
    </source>
</evidence>
<dbReference type="InterPro" id="IPR045478">
    <property type="entry name" value="Exportin-5_C"/>
</dbReference>
<dbReference type="Pfam" id="PF19273">
    <property type="entry name" value="Exportin-5"/>
    <property type="match status" value="2"/>
</dbReference>
<keyword evidence="3" id="KW-1185">Reference proteome</keyword>
<name>A0A2C5YM77_9HYPO</name>
<sequence length="250" mass="27942">MEQQQTTAVESEAGLKEEMKTESILRQVTHSAVILTADLLDPCKTNPPPMTASSGHNGTRVKNEAEYPTLRRFCLMRQDIVEPLLVFCNHAIRMRDTRSCTVAVRLFISLIPEFRPIEGPPTTLVNPDDGATAEQRNKAWQEPPNAAPAIREFISRDVLKACVTSFNEPYFVEVQKELASLIAAIVVHYGALTTTPRDMLLSLPNINVDELNRLTPYIAKPGSHTRQQRAIVLELLKELKGLVEEQEADT</sequence>
<dbReference type="InterPro" id="IPR011989">
    <property type="entry name" value="ARM-like"/>
</dbReference>
<gene>
    <name evidence="2" type="ORF">CDD82_823</name>
</gene>
<dbReference type="Gene3D" id="1.25.10.10">
    <property type="entry name" value="Leucine-rich Repeat Variant"/>
    <property type="match status" value="1"/>
</dbReference>
<feature type="domain" description="Exportin-5 C-terminal" evidence="1">
    <location>
        <begin position="146"/>
        <end position="241"/>
    </location>
</feature>
<dbReference type="OrthoDB" id="2215036at2759"/>
<accession>A0A2C5YM77</accession>